<gene>
    <name evidence="1" type="ORF">Taqua_01999</name>
</gene>
<comment type="caution">
    <text evidence="1">The sequence shown here is derived from an EMBL/GenBank/DDBJ whole genome shotgun (WGS) entry which is preliminary data.</text>
</comment>
<name>A0A554WGL1_9BURK</name>
<dbReference type="AlphaFoldDB" id="A0A554WGL1"/>
<accession>A0A554WGL1</accession>
<organism evidence="1 2">
    <name type="scientific">Tepidimonas aquatica</name>
    <dbReference type="NCBI Taxonomy" id="247482"/>
    <lineage>
        <taxon>Bacteria</taxon>
        <taxon>Pseudomonadati</taxon>
        <taxon>Pseudomonadota</taxon>
        <taxon>Betaproteobacteria</taxon>
        <taxon>Burkholderiales</taxon>
        <taxon>Tepidimonas</taxon>
    </lineage>
</organism>
<dbReference type="Proteomes" id="UP000318554">
    <property type="component" value="Unassembled WGS sequence"/>
</dbReference>
<sequence>MARCGTEQAAPVACLGSQAEALLAHYRVACQAVAGDAPADLLITLGRMTRDSWLQDVTQPKVAARLPAWYRAACEPGTSMIVLPLWRGERWLGWLYLDGPGIVLPELGGVERNLLRALRNLAGWALLSNGATGN</sequence>
<evidence type="ECO:0008006" key="3">
    <source>
        <dbReference type="Google" id="ProtNLM"/>
    </source>
</evidence>
<proteinExistence type="predicted"/>
<evidence type="ECO:0000313" key="1">
    <source>
        <dbReference type="EMBL" id="TSE22679.1"/>
    </source>
</evidence>
<protein>
    <recommendedName>
        <fullName evidence="3">GAF domain-containing protein</fullName>
    </recommendedName>
</protein>
<dbReference type="EMBL" id="VJNA01000027">
    <property type="protein sequence ID" value="TSE22679.1"/>
    <property type="molecule type" value="Genomic_DNA"/>
</dbReference>
<keyword evidence="2" id="KW-1185">Reference proteome</keyword>
<evidence type="ECO:0000313" key="2">
    <source>
        <dbReference type="Proteomes" id="UP000318554"/>
    </source>
</evidence>
<reference evidence="1 2" key="1">
    <citation type="submission" date="2019-07" db="EMBL/GenBank/DDBJ databases">
        <title>Tepidimonas aquatica CLN-1 draft genome.</title>
        <authorList>
            <person name="Da Costa M.S."/>
            <person name="Froufe H.J.C."/>
            <person name="Egas C."/>
            <person name="Albuquerque L."/>
        </authorList>
    </citation>
    <scope>NUCLEOTIDE SEQUENCE [LARGE SCALE GENOMIC DNA]</scope>
    <source>
        <strain evidence="1 2">CLN-1</strain>
    </source>
</reference>
<dbReference type="OrthoDB" id="9791419at2"/>
<dbReference type="RefSeq" id="WP_144326546.1">
    <property type="nucleotide sequence ID" value="NZ_VJNA01000027.1"/>
</dbReference>